<dbReference type="Proteomes" id="UP000325577">
    <property type="component" value="Linkage Group LG0"/>
</dbReference>
<protein>
    <recommendedName>
        <fullName evidence="4">Stress-related protein</fullName>
    </recommendedName>
</protein>
<reference evidence="2 3" key="1">
    <citation type="submission" date="2019-09" db="EMBL/GenBank/DDBJ databases">
        <title>A chromosome-level genome assembly of the Chinese tupelo Nyssa sinensis.</title>
        <authorList>
            <person name="Yang X."/>
            <person name="Kang M."/>
            <person name="Yang Y."/>
            <person name="Xiong H."/>
            <person name="Wang M."/>
            <person name="Zhang Z."/>
            <person name="Wang Z."/>
            <person name="Wu H."/>
            <person name="Ma T."/>
            <person name="Liu J."/>
            <person name="Xi Z."/>
        </authorList>
    </citation>
    <scope>NUCLEOTIDE SEQUENCE [LARGE SCALE GENOMIC DNA]</scope>
    <source>
        <strain evidence="2">J267</strain>
        <tissue evidence="2">Leaf</tissue>
    </source>
</reference>
<sequence length="323" mass="36398">MLTRWTVSPNPTVPRCYTFTPALDFHGLLRIGLAIPIKWKVLQRFLSTASEEFHIFHLLFPSSELQSQIFSESSKMAESEAKQPTEMVQKDERRLKYLDFVQVAAIYIVVCFSTLYEYAKENSGPLKPGVQTVEGTVKTVIGPVYEKFHDVPFELLKFVDRKVDESMNELDRHVPSLVKEASCQAFSAAQKAPEVARAVASEVQRVGVVDTATNLAKTVYTKYEPTAKELYSKYEPVAEEYAVLAWRSLNRLPLFPQVAHAVVPTAAHWSEKYNQVVIYTAERGYTLSGYLPLVPIERIAKVFQDAEHGPTISTKGEATVMSQ</sequence>
<evidence type="ECO:0008006" key="4">
    <source>
        <dbReference type="Google" id="ProtNLM"/>
    </source>
</evidence>
<comment type="similarity">
    <text evidence="1">Belongs to the REF/SRPP family.</text>
</comment>
<dbReference type="PANTHER" id="PTHR33732:SF3">
    <property type="entry name" value="OS07G0671800 PROTEIN"/>
    <property type="match status" value="1"/>
</dbReference>
<organism evidence="2 3">
    <name type="scientific">Nyssa sinensis</name>
    <dbReference type="NCBI Taxonomy" id="561372"/>
    <lineage>
        <taxon>Eukaryota</taxon>
        <taxon>Viridiplantae</taxon>
        <taxon>Streptophyta</taxon>
        <taxon>Embryophyta</taxon>
        <taxon>Tracheophyta</taxon>
        <taxon>Spermatophyta</taxon>
        <taxon>Magnoliopsida</taxon>
        <taxon>eudicotyledons</taxon>
        <taxon>Gunneridae</taxon>
        <taxon>Pentapetalae</taxon>
        <taxon>asterids</taxon>
        <taxon>Cornales</taxon>
        <taxon>Nyssaceae</taxon>
        <taxon>Nyssa</taxon>
    </lineage>
</organism>
<evidence type="ECO:0000313" key="3">
    <source>
        <dbReference type="Proteomes" id="UP000325577"/>
    </source>
</evidence>
<proteinExistence type="inferred from homology"/>
<dbReference type="EMBL" id="CM018031">
    <property type="protein sequence ID" value="KAA8549174.1"/>
    <property type="molecule type" value="Genomic_DNA"/>
</dbReference>
<name>A0A5J5C2X6_9ASTE</name>
<dbReference type="AlphaFoldDB" id="A0A5J5C2X6"/>
<dbReference type="PANTHER" id="PTHR33732">
    <property type="entry name" value="REF/SRPP-LIKE PROTEIN OS05G0151300/LOC_OS05G05940"/>
    <property type="match status" value="1"/>
</dbReference>
<accession>A0A5J5C2X6</accession>
<keyword evidence="3" id="KW-1185">Reference proteome</keyword>
<dbReference type="InterPro" id="IPR008802">
    <property type="entry name" value="REF"/>
</dbReference>
<gene>
    <name evidence="2" type="ORF">F0562_000858</name>
</gene>
<evidence type="ECO:0000313" key="2">
    <source>
        <dbReference type="EMBL" id="KAA8549174.1"/>
    </source>
</evidence>
<evidence type="ECO:0000256" key="1">
    <source>
        <dbReference type="ARBA" id="ARBA00009737"/>
    </source>
</evidence>
<dbReference type="OrthoDB" id="1905464at2759"/>
<dbReference type="Pfam" id="PF05755">
    <property type="entry name" value="REF"/>
    <property type="match status" value="1"/>
</dbReference>